<dbReference type="InterPro" id="IPR000719">
    <property type="entry name" value="Prot_kinase_dom"/>
</dbReference>
<keyword evidence="5 9" id="KW-0547">Nucleotide-binding</keyword>
<evidence type="ECO:0000256" key="2">
    <source>
        <dbReference type="ARBA" id="ARBA00012409"/>
    </source>
</evidence>
<dbReference type="EMBL" id="CM029054">
    <property type="protein sequence ID" value="KAG2536355.1"/>
    <property type="molecule type" value="Genomic_DNA"/>
</dbReference>
<protein>
    <recommendedName>
        <fullName evidence="2">[RNA-polymerase]-subunit kinase</fullName>
        <ecNumber evidence="2">2.7.11.23</ecNumber>
    </recommendedName>
</protein>
<keyword evidence="3" id="KW-0597">Phosphoprotein</keyword>
<name>A0A8T0MHA9_PANVG</name>
<dbReference type="GO" id="GO:0005634">
    <property type="term" value="C:nucleus"/>
    <property type="evidence" value="ECO:0007669"/>
    <property type="project" value="TreeGrafter"/>
</dbReference>
<reference evidence="12" key="1">
    <citation type="submission" date="2020-05" db="EMBL/GenBank/DDBJ databases">
        <title>WGS assembly of Panicum virgatum.</title>
        <authorList>
            <person name="Lovell J.T."/>
            <person name="Jenkins J."/>
            <person name="Shu S."/>
            <person name="Juenger T.E."/>
            <person name="Schmutz J."/>
        </authorList>
    </citation>
    <scope>NUCLEOTIDE SEQUENCE</scope>
    <source>
        <strain evidence="12">AP13</strain>
    </source>
</reference>
<dbReference type="AlphaFoldDB" id="A0A8T0MHA9"/>
<dbReference type="InterPro" id="IPR008271">
    <property type="entry name" value="Ser/Thr_kinase_AS"/>
</dbReference>
<keyword evidence="7 9" id="KW-0067">ATP-binding</keyword>
<dbReference type="SUPFAM" id="SSF56112">
    <property type="entry name" value="Protein kinase-like (PK-like)"/>
    <property type="match status" value="1"/>
</dbReference>
<gene>
    <name evidence="12" type="ORF">PVAP13_9NG182900</name>
</gene>
<evidence type="ECO:0000256" key="3">
    <source>
        <dbReference type="ARBA" id="ARBA00022553"/>
    </source>
</evidence>
<evidence type="ECO:0000313" key="12">
    <source>
        <dbReference type="EMBL" id="KAG2536355.1"/>
    </source>
</evidence>
<sequence>MKRPEAAAAAGASRKRRRFSVGSTEHYEELSRLGEGNFGAVVKARHRVTGQAVAIKRLTLADADGGLAEDPMREAGIHEACGDSPFIVGFHGVVRDPGTPRLCLVMECVDGPSLHDYLNRRRRDPKLPEGAVRTVMWQLLTAANKMHDSGIIHRDIKPQNILVVGDHSAVKICDFGLAMSTSDAPPYEQAGTLFYKAPEMLLDMPVYGAAVDAWSLGCVMAEIISGRPLHPGFSSTPFATNLLPELDVHQNNYLRELFPEATLSKEGFEVLNGLLTCNPDKRLTAKAALEHMWFAKVDELNLPRKDELASALPGKKMLMVRAACAKKRKLQCV</sequence>
<dbReference type="InterPro" id="IPR050108">
    <property type="entry name" value="CDK"/>
</dbReference>
<dbReference type="InterPro" id="IPR011009">
    <property type="entry name" value="Kinase-like_dom_sf"/>
</dbReference>
<organism evidence="12 13">
    <name type="scientific">Panicum virgatum</name>
    <name type="common">Blackwell switchgrass</name>
    <dbReference type="NCBI Taxonomy" id="38727"/>
    <lineage>
        <taxon>Eukaryota</taxon>
        <taxon>Viridiplantae</taxon>
        <taxon>Streptophyta</taxon>
        <taxon>Embryophyta</taxon>
        <taxon>Tracheophyta</taxon>
        <taxon>Spermatophyta</taxon>
        <taxon>Magnoliopsida</taxon>
        <taxon>Liliopsida</taxon>
        <taxon>Poales</taxon>
        <taxon>Poaceae</taxon>
        <taxon>PACMAD clade</taxon>
        <taxon>Panicoideae</taxon>
        <taxon>Panicodae</taxon>
        <taxon>Paniceae</taxon>
        <taxon>Panicinae</taxon>
        <taxon>Panicum</taxon>
        <taxon>Panicum sect. Hiantes</taxon>
    </lineage>
</organism>
<evidence type="ECO:0000313" key="13">
    <source>
        <dbReference type="Proteomes" id="UP000823388"/>
    </source>
</evidence>
<dbReference type="Gene3D" id="3.30.200.20">
    <property type="entry name" value="Phosphorylase Kinase, domain 1"/>
    <property type="match status" value="1"/>
</dbReference>
<dbReference type="GO" id="GO:0008353">
    <property type="term" value="F:RNA polymerase II CTD heptapeptide repeat kinase activity"/>
    <property type="evidence" value="ECO:0007669"/>
    <property type="project" value="UniProtKB-EC"/>
</dbReference>
<evidence type="ECO:0000256" key="4">
    <source>
        <dbReference type="ARBA" id="ARBA00022679"/>
    </source>
</evidence>
<dbReference type="InterPro" id="IPR017441">
    <property type="entry name" value="Protein_kinase_ATP_BS"/>
</dbReference>
<dbReference type="PANTHER" id="PTHR24056:SF395">
    <property type="entry name" value="PROTEIN KINASE DOMAIN-CONTAINING PROTEIN"/>
    <property type="match status" value="1"/>
</dbReference>
<feature type="binding site" evidence="9">
    <location>
        <position position="56"/>
    </location>
    <ligand>
        <name>ATP</name>
        <dbReference type="ChEBI" id="CHEBI:30616"/>
    </ligand>
</feature>
<dbReference type="PROSITE" id="PS00107">
    <property type="entry name" value="PROTEIN_KINASE_ATP"/>
    <property type="match status" value="1"/>
</dbReference>
<comment type="catalytic activity">
    <reaction evidence="8">
        <text>[DNA-directed RNA polymerase] + ATP = phospho-[DNA-directed RNA polymerase] + ADP + H(+)</text>
        <dbReference type="Rhea" id="RHEA:10216"/>
        <dbReference type="Rhea" id="RHEA-COMP:11321"/>
        <dbReference type="Rhea" id="RHEA-COMP:11322"/>
        <dbReference type="ChEBI" id="CHEBI:15378"/>
        <dbReference type="ChEBI" id="CHEBI:30616"/>
        <dbReference type="ChEBI" id="CHEBI:43176"/>
        <dbReference type="ChEBI" id="CHEBI:68546"/>
        <dbReference type="ChEBI" id="CHEBI:456216"/>
        <dbReference type="EC" id="2.7.11.23"/>
    </reaction>
</comment>
<keyword evidence="10" id="KW-0723">Serine/threonine-protein kinase</keyword>
<evidence type="ECO:0000256" key="1">
    <source>
        <dbReference type="ARBA" id="ARBA00006485"/>
    </source>
</evidence>
<dbReference type="PANTHER" id="PTHR24056">
    <property type="entry name" value="CELL DIVISION PROTEIN KINASE"/>
    <property type="match status" value="1"/>
</dbReference>
<evidence type="ECO:0000256" key="10">
    <source>
        <dbReference type="RuleBase" id="RU000304"/>
    </source>
</evidence>
<dbReference type="SMART" id="SM00220">
    <property type="entry name" value="S_TKc"/>
    <property type="match status" value="1"/>
</dbReference>
<dbReference type="EC" id="2.7.11.23" evidence="2"/>
<evidence type="ECO:0000256" key="5">
    <source>
        <dbReference type="ARBA" id="ARBA00022741"/>
    </source>
</evidence>
<keyword evidence="13" id="KW-1185">Reference proteome</keyword>
<evidence type="ECO:0000259" key="11">
    <source>
        <dbReference type="PROSITE" id="PS50011"/>
    </source>
</evidence>
<dbReference type="Proteomes" id="UP000823388">
    <property type="component" value="Chromosome 9N"/>
</dbReference>
<keyword evidence="4" id="KW-0808">Transferase</keyword>
<dbReference type="GO" id="GO:0005524">
    <property type="term" value="F:ATP binding"/>
    <property type="evidence" value="ECO:0007669"/>
    <property type="project" value="UniProtKB-UniRule"/>
</dbReference>
<dbReference type="PROSITE" id="PS50011">
    <property type="entry name" value="PROTEIN_KINASE_DOM"/>
    <property type="match status" value="1"/>
</dbReference>
<evidence type="ECO:0000256" key="8">
    <source>
        <dbReference type="ARBA" id="ARBA00049280"/>
    </source>
</evidence>
<keyword evidence="6" id="KW-0418">Kinase</keyword>
<comment type="similarity">
    <text evidence="1">Belongs to the protein kinase superfamily. CMGC Ser/Thr protein kinase family. CDC2/CDKX subfamily.</text>
</comment>
<evidence type="ECO:0000256" key="7">
    <source>
        <dbReference type="ARBA" id="ARBA00022840"/>
    </source>
</evidence>
<dbReference type="Pfam" id="PF00069">
    <property type="entry name" value="Pkinase"/>
    <property type="match status" value="1"/>
</dbReference>
<dbReference type="Gene3D" id="1.10.510.10">
    <property type="entry name" value="Transferase(Phosphotransferase) domain 1"/>
    <property type="match status" value="1"/>
</dbReference>
<evidence type="ECO:0000256" key="9">
    <source>
        <dbReference type="PROSITE-ProRule" id="PRU10141"/>
    </source>
</evidence>
<comment type="caution">
    <text evidence="12">The sequence shown here is derived from an EMBL/GenBank/DDBJ whole genome shotgun (WGS) entry which is preliminary data.</text>
</comment>
<feature type="domain" description="Protein kinase" evidence="11">
    <location>
        <begin position="27"/>
        <end position="294"/>
    </location>
</feature>
<accession>A0A8T0MHA9</accession>
<proteinExistence type="inferred from homology"/>
<evidence type="ECO:0000256" key="6">
    <source>
        <dbReference type="ARBA" id="ARBA00022777"/>
    </source>
</evidence>
<dbReference type="GO" id="GO:0007346">
    <property type="term" value="P:regulation of mitotic cell cycle"/>
    <property type="evidence" value="ECO:0007669"/>
    <property type="project" value="TreeGrafter"/>
</dbReference>
<dbReference type="PROSITE" id="PS00108">
    <property type="entry name" value="PROTEIN_KINASE_ST"/>
    <property type="match status" value="1"/>
</dbReference>